<dbReference type="GO" id="GO:0003676">
    <property type="term" value="F:nucleic acid binding"/>
    <property type="evidence" value="ECO:0007669"/>
    <property type="project" value="InterPro"/>
</dbReference>
<dbReference type="InterPro" id="IPR014464">
    <property type="entry name" value="CvfB_fam"/>
</dbReference>
<protein>
    <submittedName>
        <fullName evidence="3">S1-like domain-containing RNA-binding protein</fullName>
    </submittedName>
</protein>
<dbReference type="Pfam" id="PF17783">
    <property type="entry name" value="WHD_CvfB"/>
    <property type="match status" value="1"/>
</dbReference>
<gene>
    <name evidence="3" type="ORF">M1R53_04605</name>
</gene>
<evidence type="ECO:0000313" key="3">
    <source>
        <dbReference type="EMBL" id="UQK58524.1"/>
    </source>
</evidence>
<evidence type="ECO:0000313" key="4">
    <source>
        <dbReference type="Proteomes" id="UP000831151"/>
    </source>
</evidence>
<sequence>MKNLGKTIEAKIIAKNESEYTLEDFDKNTYKVKSEEKHHDIGDTVKIFNYPVDNEIVSSFKLPFIEVGEIKELKVVSKTKIGYFLNMGLDKDVLLPFSETIRDPKLNSMVLVKLYIDKSGRLATTMKIRKTLERSDNIKKGDIVDGIIYNISREFGLFVAIDDKYEAMVQKKDVFEDYEVGERMKFRVQNVRDDGRLLLSTKLEKSAYDEHKSDSIKVYEILLKHKGKMNYADKSDPDEIRKVFNMSKSSFKRAIAILYRQRKIIINDDSIEIKED</sequence>
<dbReference type="Gene3D" id="2.40.50.140">
    <property type="entry name" value="Nucleic acid-binding proteins"/>
    <property type="match status" value="2"/>
</dbReference>
<dbReference type="EMBL" id="CP096649">
    <property type="protein sequence ID" value="UQK58524.1"/>
    <property type="molecule type" value="Genomic_DNA"/>
</dbReference>
<dbReference type="Proteomes" id="UP000831151">
    <property type="component" value="Chromosome"/>
</dbReference>
<dbReference type="PANTHER" id="PTHR37296:SF1">
    <property type="entry name" value="CONSERVED VIRULENCE FACTOR B"/>
    <property type="match status" value="1"/>
</dbReference>
<dbReference type="InterPro" id="IPR040764">
    <property type="entry name" value="CvfB_WH"/>
</dbReference>
<proteinExistence type="inferred from homology"/>
<comment type="similarity">
    <text evidence="1">Belongs to the CvfB family.</text>
</comment>
<dbReference type="AlphaFoldDB" id="A0A9E7IUD3"/>
<organism evidence="3 4">
    <name type="scientific">Fenollaria massiliensis</name>
    <dbReference type="NCBI Taxonomy" id="938288"/>
    <lineage>
        <taxon>Bacteria</taxon>
        <taxon>Bacillati</taxon>
        <taxon>Bacillota</taxon>
        <taxon>Clostridia</taxon>
        <taxon>Eubacteriales</taxon>
        <taxon>Fenollaria</taxon>
    </lineage>
</organism>
<dbReference type="InterPro" id="IPR012340">
    <property type="entry name" value="NA-bd_OB-fold"/>
</dbReference>
<dbReference type="Gene3D" id="1.10.10.10">
    <property type="entry name" value="Winged helix-like DNA-binding domain superfamily/Winged helix DNA-binding domain"/>
    <property type="match status" value="1"/>
</dbReference>
<dbReference type="Pfam" id="PF00575">
    <property type="entry name" value="S1"/>
    <property type="match status" value="1"/>
</dbReference>
<dbReference type="PANTHER" id="PTHR37296">
    <property type="entry name" value="CONSERVED VIRULENCE FACTOR B"/>
    <property type="match status" value="1"/>
</dbReference>
<dbReference type="InterPro" id="IPR036388">
    <property type="entry name" value="WH-like_DNA-bd_sf"/>
</dbReference>
<dbReference type="Pfam" id="PF13509">
    <property type="entry name" value="S1_2"/>
    <property type="match status" value="1"/>
</dbReference>
<dbReference type="SUPFAM" id="SSF50249">
    <property type="entry name" value="Nucleic acid-binding proteins"/>
    <property type="match status" value="1"/>
</dbReference>
<feature type="domain" description="S1 motif" evidence="2">
    <location>
        <begin position="141"/>
        <end position="202"/>
    </location>
</feature>
<dbReference type="PIRSF" id="PIRSF012524">
    <property type="entry name" value="YitL_S1"/>
    <property type="match status" value="1"/>
</dbReference>
<dbReference type="SMART" id="SM00316">
    <property type="entry name" value="S1"/>
    <property type="match status" value="2"/>
</dbReference>
<dbReference type="RefSeq" id="WP_249242141.1">
    <property type="nucleotide sequence ID" value="NZ_CP096649.1"/>
</dbReference>
<keyword evidence="4" id="KW-1185">Reference proteome</keyword>
<accession>A0A9E7IUD3</accession>
<dbReference type="InterPro" id="IPR039566">
    <property type="entry name" value="CvfB_S1_st"/>
</dbReference>
<evidence type="ECO:0000259" key="2">
    <source>
        <dbReference type="PROSITE" id="PS50126"/>
    </source>
</evidence>
<reference evidence="3" key="1">
    <citation type="submission" date="2022-04" db="EMBL/GenBank/DDBJ databases">
        <title>Complete genome sequences of Ezakiella coagulans and Fenollaria massiliensis.</title>
        <authorList>
            <person name="France M.T."/>
            <person name="Clifford J."/>
            <person name="Narina S."/>
            <person name="Rutt L."/>
            <person name="Ravel J."/>
        </authorList>
    </citation>
    <scope>NUCLEOTIDE SEQUENCE</scope>
    <source>
        <strain evidence="3">C0061C2</strain>
    </source>
</reference>
<name>A0A9E7IUD3_9FIRM</name>
<evidence type="ECO:0000256" key="1">
    <source>
        <dbReference type="PIRNR" id="PIRNR012524"/>
    </source>
</evidence>
<dbReference type="InterPro" id="IPR003029">
    <property type="entry name" value="S1_domain"/>
</dbReference>
<dbReference type="PROSITE" id="PS50126">
    <property type="entry name" value="S1"/>
    <property type="match status" value="1"/>
</dbReference>
<dbReference type="Gene3D" id="2.40.50.330">
    <property type="match status" value="1"/>
</dbReference>
<dbReference type="KEGG" id="fms:M1R53_04605"/>